<organism evidence="10 11">
    <name type="scientific">Actinopolymorpha pittospori</name>
    <dbReference type="NCBI Taxonomy" id="648752"/>
    <lineage>
        <taxon>Bacteria</taxon>
        <taxon>Bacillati</taxon>
        <taxon>Actinomycetota</taxon>
        <taxon>Actinomycetes</taxon>
        <taxon>Propionibacteriales</taxon>
        <taxon>Actinopolymorphaceae</taxon>
        <taxon>Actinopolymorpha</taxon>
    </lineage>
</organism>
<dbReference type="PANTHER" id="PTHR43811">
    <property type="entry name" value="FKBP-TYPE PEPTIDYL-PROLYL CIS-TRANS ISOMERASE FKPA"/>
    <property type="match status" value="1"/>
</dbReference>
<name>A0A927N926_9ACTN</name>
<evidence type="ECO:0000259" key="9">
    <source>
        <dbReference type="PROSITE" id="PS50059"/>
    </source>
</evidence>
<dbReference type="RefSeq" id="WP_192753949.1">
    <property type="nucleotide sequence ID" value="NZ_BAABJL010000095.1"/>
</dbReference>
<comment type="caution">
    <text evidence="10">The sequence shown here is derived from an EMBL/GenBank/DDBJ whole genome shotgun (WGS) entry which is preliminary data.</text>
</comment>
<feature type="domain" description="PPIase FKBP-type" evidence="9">
    <location>
        <begin position="87"/>
        <end position="177"/>
    </location>
</feature>
<dbReference type="EMBL" id="JADBEM010000001">
    <property type="protein sequence ID" value="MBE1610600.1"/>
    <property type="molecule type" value="Genomic_DNA"/>
</dbReference>
<dbReference type="EC" id="5.2.1.8" evidence="3 6"/>
<dbReference type="PROSITE" id="PS50059">
    <property type="entry name" value="FKBP_PPIASE"/>
    <property type="match status" value="2"/>
</dbReference>
<keyword evidence="8" id="KW-0732">Signal</keyword>
<evidence type="ECO:0000256" key="6">
    <source>
        <dbReference type="PROSITE-ProRule" id="PRU00277"/>
    </source>
</evidence>
<evidence type="ECO:0000256" key="8">
    <source>
        <dbReference type="SAM" id="SignalP"/>
    </source>
</evidence>
<feature type="chain" id="PRO_5037333498" description="peptidylprolyl isomerase" evidence="8">
    <location>
        <begin position="25"/>
        <end position="324"/>
    </location>
</feature>
<dbReference type="AlphaFoldDB" id="A0A927N926"/>
<evidence type="ECO:0000313" key="10">
    <source>
        <dbReference type="EMBL" id="MBE1610600.1"/>
    </source>
</evidence>
<accession>A0A927N926</accession>
<dbReference type="GO" id="GO:0003755">
    <property type="term" value="F:peptidyl-prolyl cis-trans isomerase activity"/>
    <property type="evidence" value="ECO:0007669"/>
    <property type="project" value="UniProtKB-KW"/>
</dbReference>
<protein>
    <recommendedName>
        <fullName evidence="3 6">peptidylprolyl isomerase</fullName>
        <ecNumber evidence="3 6">5.2.1.8</ecNumber>
    </recommendedName>
</protein>
<keyword evidence="5 6" id="KW-0413">Isomerase</keyword>
<dbReference type="Gene3D" id="3.10.50.40">
    <property type="match status" value="2"/>
</dbReference>
<comment type="similarity">
    <text evidence="2">Belongs to the FKBP-type PPIase family.</text>
</comment>
<feature type="compositionally biased region" description="Low complexity" evidence="7">
    <location>
        <begin position="22"/>
        <end position="44"/>
    </location>
</feature>
<sequence>MRRGLLAVLLTSLLLVAAACGSSADSGSKTSNASPSATAKTSSSIEAVKVTGDQGKKPAVSFPKPFKATNTQSKVLKAGTGEKITEGQQVVVDYVGINGRDSKEFDSSWQRGQPATFGLAKGQLINGFVTGLVGKTVGSRVLITIPPKDGYGTAGQPQAGIQGTDSLIFVIDVKSAYKPLSQAKGEAVTPPANLPVVKTDAKGVPTTITIPKGAAAPKELVTQPLIKGEGAKVKATQTINFHYVAVNWRTGKEFDNSWKRGNFENLPLGQTTVKGLTEGLTGQPVGSRVLLIVPPSKGFGQDLPNTDVKKTDTVVFVVDVLGAQ</sequence>
<keyword evidence="11" id="KW-1185">Reference proteome</keyword>
<feature type="domain" description="PPIase FKBP-type" evidence="9">
    <location>
        <begin position="236"/>
        <end position="324"/>
    </location>
</feature>
<reference evidence="10" key="1">
    <citation type="submission" date="2020-10" db="EMBL/GenBank/DDBJ databases">
        <title>Sequencing the genomes of 1000 actinobacteria strains.</title>
        <authorList>
            <person name="Klenk H.-P."/>
        </authorList>
    </citation>
    <scope>NUCLEOTIDE SEQUENCE</scope>
    <source>
        <strain evidence="10">DSM 45354</strain>
    </source>
</reference>
<comment type="catalytic activity">
    <reaction evidence="1 6">
        <text>[protein]-peptidylproline (omega=180) = [protein]-peptidylproline (omega=0)</text>
        <dbReference type="Rhea" id="RHEA:16237"/>
        <dbReference type="Rhea" id="RHEA-COMP:10747"/>
        <dbReference type="Rhea" id="RHEA-COMP:10748"/>
        <dbReference type="ChEBI" id="CHEBI:83833"/>
        <dbReference type="ChEBI" id="CHEBI:83834"/>
        <dbReference type="EC" id="5.2.1.8"/>
    </reaction>
</comment>
<feature type="region of interest" description="Disordered" evidence="7">
    <location>
        <begin position="22"/>
        <end position="45"/>
    </location>
</feature>
<evidence type="ECO:0000256" key="4">
    <source>
        <dbReference type="ARBA" id="ARBA00023110"/>
    </source>
</evidence>
<dbReference type="PANTHER" id="PTHR43811:SF19">
    <property type="entry name" value="39 KDA FK506-BINDING NUCLEAR PROTEIN"/>
    <property type="match status" value="1"/>
</dbReference>
<gene>
    <name evidence="10" type="ORF">HEB94_007448</name>
</gene>
<evidence type="ECO:0000256" key="2">
    <source>
        <dbReference type="ARBA" id="ARBA00006577"/>
    </source>
</evidence>
<dbReference type="InterPro" id="IPR001179">
    <property type="entry name" value="PPIase_FKBP_dom"/>
</dbReference>
<dbReference type="PROSITE" id="PS51257">
    <property type="entry name" value="PROKAR_LIPOPROTEIN"/>
    <property type="match status" value="1"/>
</dbReference>
<evidence type="ECO:0000256" key="3">
    <source>
        <dbReference type="ARBA" id="ARBA00013194"/>
    </source>
</evidence>
<evidence type="ECO:0000256" key="5">
    <source>
        <dbReference type="ARBA" id="ARBA00023235"/>
    </source>
</evidence>
<evidence type="ECO:0000313" key="11">
    <source>
        <dbReference type="Proteomes" id="UP000638648"/>
    </source>
</evidence>
<proteinExistence type="inferred from homology"/>
<dbReference type="InterPro" id="IPR046357">
    <property type="entry name" value="PPIase_dom_sf"/>
</dbReference>
<keyword evidence="4 6" id="KW-0697">Rotamase</keyword>
<feature type="signal peptide" evidence="8">
    <location>
        <begin position="1"/>
        <end position="24"/>
    </location>
</feature>
<evidence type="ECO:0000256" key="7">
    <source>
        <dbReference type="SAM" id="MobiDB-lite"/>
    </source>
</evidence>
<dbReference type="Pfam" id="PF00254">
    <property type="entry name" value="FKBP_C"/>
    <property type="match status" value="2"/>
</dbReference>
<evidence type="ECO:0000256" key="1">
    <source>
        <dbReference type="ARBA" id="ARBA00000971"/>
    </source>
</evidence>
<dbReference type="Proteomes" id="UP000638648">
    <property type="component" value="Unassembled WGS sequence"/>
</dbReference>
<dbReference type="SUPFAM" id="SSF54534">
    <property type="entry name" value="FKBP-like"/>
    <property type="match status" value="2"/>
</dbReference>